<dbReference type="MEROPS" id="S16.012"/>
<feature type="transmembrane region" description="Helical" evidence="2">
    <location>
        <begin position="12"/>
        <end position="31"/>
    </location>
</feature>
<dbReference type="GO" id="GO:0004176">
    <property type="term" value="F:ATP-dependent peptidase activity"/>
    <property type="evidence" value="ECO:0007669"/>
    <property type="project" value="UniProtKB-UniRule"/>
</dbReference>
<dbReference type="EC" id="3.4.21.53" evidence="1"/>
<evidence type="ECO:0000313" key="4">
    <source>
        <dbReference type="EMBL" id="EFU74020.1"/>
    </source>
</evidence>
<dbReference type="PROSITE" id="PS51786">
    <property type="entry name" value="LON_PROTEOLYTIC"/>
    <property type="match status" value="1"/>
</dbReference>
<feature type="active site" evidence="1">
    <location>
        <position position="280"/>
    </location>
</feature>
<keyword evidence="5" id="KW-1185">Reference proteome</keyword>
<name>E6LFQ8_ENTI1</name>
<dbReference type="InterPro" id="IPR014721">
    <property type="entry name" value="Ribsml_uS5_D2-typ_fold_subgr"/>
</dbReference>
<keyword evidence="2" id="KW-0472">Membrane</keyword>
<dbReference type="Proteomes" id="UP000010296">
    <property type="component" value="Unassembled WGS sequence"/>
</dbReference>
<dbReference type="InterPro" id="IPR008269">
    <property type="entry name" value="Lon_proteolytic"/>
</dbReference>
<dbReference type="SUPFAM" id="SSF54211">
    <property type="entry name" value="Ribosomal protein S5 domain 2-like"/>
    <property type="match status" value="1"/>
</dbReference>
<evidence type="ECO:0000256" key="1">
    <source>
        <dbReference type="PROSITE-ProRule" id="PRU01122"/>
    </source>
</evidence>
<keyword evidence="1" id="KW-0720">Serine protease</keyword>
<protein>
    <recommendedName>
        <fullName evidence="1">endopeptidase La</fullName>
        <ecNumber evidence="1">3.4.21.53</ecNumber>
    </recommendedName>
</protein>
<dbReference type="GO" id="GO:0030163">
    <property type="term" value="P:protein catabolic process"/>
    <property type="evidence" value="ECO:0007669"/>
    <property type="project" value="InterPro"/>
</dbReference>
<organism evidence="4 5">
    <name type="scientific">Enterococcus italicus (strain DSM 15952 / CCUG 50447 / LMG 22039 / TP 1.5)</name>
    <dbReference type="NCBI Taxonomy" id="888064"/>
    <lineage>
        <taxon>Bacteria</taxon>
        <taxon>Bacillati</taxon>
        <taxon>Bacillota</taxon>
        <taxon>Bacilli</taxon>
        <taxon>Lactobacillales</taxon>
        <taxon>Enterococcaceae</taxon>
        <taxon>Enterococcus</taxon>
    </lineage>
</organism>
<dbReference type="STRING" id="888064.HMPREF9088_1198"/>
<reference evidence="4 5" key="1">
    <citation type="submission" date="2010-12" db="EMBL/GenBank/DDBJ databases">
        <authorList>
            <person name="Muzny D."/>
            <person name="Qin X."/>
            <person name="Deng J."/>
            <person name="Jiang H."/>
            <person name="Liu Y."/>
            <person name="Qu J."/>
            <person name="Song X.-Z."/>
            <person name="Zhang L."/>
            <person name="Thornton R."/>
            <person name="Coyle M."/>
            <person name="Francisco L."/>
            <person name="Jackson L."/>
            <person name="Javaid M."/>
            <person name="Korchina V."/>
            <person name="Kovar C."/>
            <person name="Mata R."/>
            <person name="Mathew T."/>
            <person name="Ngo R."/>
            <person name="Nguyen L."/>
            <person name="Nguyen N."/>
            <person name="Okwuonu G."/>
            <person name="Ongeri F."/>
            <person name="Pham C."/>
            <person name="Simmons D."/>
            <person name="Wilczek-Boney K."/>
            <person name="Hale W."/>
            <person name="Jakkamsetti A."/>
            <person name="Pham P."/>
            <person name="Ruth R."/>
            <person name="San Lucas F."/>
            <person name="Warren J."/>
            <person name="Zhang J."/>
            <person name="Zhao Z."/>
            <person name="Zhou C."/>
            <person name="Zhu D."/>
            <person name="Lee S."/>
            <person name="Bess C."/>
            <person name="Blankenburg K."/>
            <person name="Forbes L."/>
            <person name="Fu Q."/>
            <person name="Gubbala S."/>
            <person name="Hirani K."/>
            <person name="Jayaseelan J.C."/>
            <person name="Lara F."/>
            <person name="Munidasa M."/>
            <person name="Palculict T."/>
            <person name="Patil S."/>
            <person name="Pu L.-L."/>
            <person name="Saada N."/>
            <person name="Tang L."/>
            <person name="Weissenberger G."/>
            <person name="Zhu Y."/>
            <person name="Hemphill L."/>
            <person name="Shang Y."/>
            <person name="Youmans B."/>
            <person name="Ayvaz T."/>
            <person name="Ross M."/>
            <person name="Santibanez J."/>
            <person name="Aqrawi P."/>
            <person name="Gross S."/>
            <person name="Joshi V."/>
            <person name="Fowler G."/>
            <person name="Nazareth L."/>
            <person name="Reid J."/>
            <person name="Worley K."/>
            <person name="Petrosino J."/>
            <person name="Highlander S."/>
            <person name="Gibbs R."/>
        </authorList>
    </citation>
    <scope>NUCLEOTIDE SEQUENCE [LARGE SCALE GENOMIC DNA]</scope>
    <source>
        <strain evidence="5">DSM 15952 / CCUG 50447 / LMG 22039 / TP 1.5</strain>
    </source>
</reference>
<gene>
    <name evidence="4" type="ORF">HMPREF9088_1198</name>
</gene>
<dbReference type="RefSeq" id="WP_007208216.1">
    <property type="nucleotide sequence ID" value="NZ_GL622241.1"/>
</dbReference>
<keyword evidence="2" id="KW-1133">Transmembrane helix</keyword>
<dbReference type="InterPro" id="IPR001478">
    <property type="entry name" value="PDZ"/>
</dbReference>
<dbReference type="HOGENOM" id="CLU_042037_2_0_9"/>
<keyword evidence="1" id="KW-0645">Protease</keyword>
<dbReference type="AlphaFoldDB" id="E6LFQ8"/>
<evidence type="ECO:0000313" key="5">
    <source>
        <dbReference type="Proteomes" id="UP000010296"/>
    </source>
</evidence>
<comment type="similarity">
    <text evidence="1">Belongs to the peptidase S16 family.</text>
</comment>
<dbReference type="GO" id="GO:0005524">
    <property type="term" value="F:ATP binding"/>
    <property type="evidence" value="ECO:0007669"/>
    <property type="project" value="InterPro"/>
</dbReference>
<dbReference type="Pfam" id="PF05362">
    <property type="entry name" value="Lon_C"/>
    <property type="match status" value="1"/>
</dbReference>
<dbReference type="eggNOG" id="COG3480">
    <property type="taxonomic scope" value="Bacteria"/>
</dbReference>
<dbReference type="OrthoDB" id="2356897at2"/>
<dbReference type="Pfam" id="PF13180">
    <property type="entry name" value="PDZ_2"/>
    <property type="match status" value="1"/>
</dbReference>
<dbReference type="InterPro" id="IPR027065">
    <property type="entry name" value="Lon_Prtase"/>
</dbReference>
<keyword evidence="1" id="KW-0378">Hydrolase</keyword>
<proteinExistence type="inferred from homology"/>
<dbReference type="PATRIC" id="fig|888064.11.peg.924"/>
<feature type="domain" description="Lon proteolytic" evidence="3">
    <location>
        <begin position="173"/>
        <end position="346"/>
    </location>
</feature>
<accession>E6LFQ8</accession>
<dbReference type="PANTHER" id="PTHR10046">
    <property type="entry name" value="ATP DEPENDENT LON PROTEASE FAMILY MEMBER"/>
    <property type="match status" value="1"/>
</dbReference>
<sequence>MKKKTWLKVSLFFATLLVVLGIVVVPIPYYIEQPGSTINLKDLITVNNKEDTQAGSFSLTSVGIRRATVATALISKFSAFDELLSEKDLMGSASSEEYNQIQQYYMQSAQNNAAEQALKLAGMDYSMKYKGVYVMSVEKNSSFYGVIQIGDTVTGVDGKSFESSQAFMSYVQSQKVGQTMTVSYTHNNETKTASGKLIELSTTKKAGIGISLVDHTEIESDQAIDFHVENIGGPSAGLMFTLEIYQQLTGKDLRHGKVIAGTGTIDETGTVGRIGGIDKKVASASNEGVEIFFAPDDEITDAEKKADPTIQTNYEEAKAAAKKLNTTMKIVPVKTLKDAIDYLNGLQDS</sequence>
<dbReference type="GO" id="GO:0006508">
    <property type="term" value="P:proteolysis"/>
    <property type="evidence" value="ECO:0007669"/>
    <property type="project" value="UniProtKB-KW"/>
</dbReference>
<dbReference type="GeneID" id="302705805"/>
<dbReference type="EMBL" id="AEPV01000041">
    <property type="protein sequence ID" value="EFU74020.1"/>
    <property type="molecule type" value="Genomic_DNA"/>
</dbReference>
<feature type="active site" evidence="1">
    <location>
        <position position="235"/>
    </location>
</feature>
<dbReference type="NCBIfam" id="NF041438">
    <property type="entry name" value="SepM_fam_S16"/>
    <property type="match status" value="1"/>
</dbReference>
<comment type="catalytic activity">
    <reaction evidence="1">
        <text>Hydrolysis of proteins in presence of ATP.</text>
        <dbReference type="EC" id="3.4.21.53"/>
    </reaction>
</comment>
<dbReference type="Gene3D" id="3.30.230.10">
    <property type="match status" value="1"/>
</dbReference>
<evidence type="ECO:0000256" key="2">
    <source>
        <dbReference type="SAM" id="Phobius"/>
    </source>
</evidence>
<evidence type="ECO:0000259" key="3">
    <source>
        <dbReference type="PROSITE" id="PS51786"/>
    </source>
</evidence>
<comment type="caution">
    <text evidence="4">The sequence shown here is derived from an EMBL/GenBank/DDBJ whole genome shotgun (WGS) entry which is preliminary data.</text>
</comment>
<keyword evidence="2" id="KW-0812">Transmembrane</keyword>
<dbReference type="GO" id="GO:0004252">
    <property type="term" value="F:serine-type endopeptidase activity"/>
    <property type="evidence" value="ECO:0007669"/>
    <property type="project" value="UniProtKB-UniRule"/>
</dbReference>
<dbReference type="InterPro" id="IPR020568">
    <property type="entry name" value="Ribosomal_Su5_D2-typ_SF"/>
</dbReference>